<evidence type="ECO:0000256" key="7">
    <source>
        <dbReference type="ARBA" id="ARBA00023004"/>
    </source>
</evidence>
<comment type="cofactor">
    <cofactor evidence="8">
        <name>Zn(2+)</name>
        <dbReference type="ChEBI" id="CHEBI:29105"/>
    </cofactor>
    <cofactor evidence="8">
        <name>Fe(3+)</name>
        <dbReference type="ChEBI" id="CHEBI:29034"/>
    </cofactor>
    <text evidence="8">Binds 1 zinc or iron ion per subunit.</text>
</comment>
<feature type="binding site" evidence="8">
    <location>
        <position position="459"/>
    </location>
    <ligand>
        <name>N-formimidoyl-L-glutamate</name>
        <dbReference type="ChEBI" id="CHEBI:58928"/>
    </ligand>
</feature>
<reference evidence="12 13" key="1">
    <citation type="submission" date="2023-08" db="EMBL/GenBank/DDBJ databases">
        <title>Genome sequence of Thermaerobacter compostii strain Ins1, a spore-forming filamentous bacterium isolated from a deep geothermal reservoir.</title>
        <authorList>
            <person name="Bregnard D."/>
            <person name="Gonzalez D."/>
            <person name="Junier P."/>
        </authorList>
    </citation>
    <scope>NUCLEOTIDE SEQUENCE [LARGE SCALE GENOMIC DNA]</scope>
    <source>
        <strain evidence="12 13">Ins1</strain>
    </source>
</reference>
<feature type="binding site" evidence="8">
    <location>
        <position position="87"/>
    </location>
    <ligand>
        <name>Zn(2+)</name>
        <dbReference type="ChEBI" id="CHEBI:29105"/>
    </ligand>
</feature>
<dbReference type="SUPFAM" id="SSF51556">
    <property type="entry name" value="Metallo-dependent hydrolases"/>
    <property type="match status" value="2"/>
</dbReference>
<keyword evidence="5 8" id="KW-0369">Histidine metabolism</keyword>
<comment type="subcellular location">
    <subcellularLocation>
        <location evidence="8">Cytoplasm</location>
    </subcellularLocation>
</comment>
<gene>
    <name evidence="8" type="primary">hutI</name>
    <name evidence="12" type="ORF">Q5761_03155</name>
</gene>
<keyword evidence="4 8" id="KW-0378">Hydrolase</keyword>
<evidence type="ECO:0000256" key="8">
    <source>
        <dbReference type="HAMAP-Rule" id="MF_00372"/>
    </source>
</evidence>
<feature type="binding site" evidence="8">
    <location>
        <position position="85"/>
    </location>
    <ligand>
        <name>Zn(2+)</name>
        <dbReference type="ChEBI" id="CHEBI:29105"/>
    </ligand>
</feature>
<dbReference type="Pfam" id="PF22039">
    <property type="entry name" value="HUTI_composite_bact"/>
    <property type="match status" value="1"/>
</dbReference>
<feature type="domain" description="Amidohydrolase 3" evidence="10">
    <location>
        <begin position="68"/>
        <end position="94"/>
    </location>
</feature>
<feature type="binding site" evidence="8">
    <location>
        <position position="457"/>
    </location>
    <ligand>
        <name>Fe(3+)</name>
        <dbReference type="ChEBI" id="CHEBI:29034"/>
    </ligand>
</feature>
<dbReference type="HAMAP" id="MF_00372">
    <property type="entry name" value="HutI"/>
    <property type="match status" value="1"/>
</dbReference>
<comment type="catalytic activity">
    <reaction evidence="8">
        <text>4-imidazolone-5-propanoate + H2O = N-formimidoyl-L-glutamate</text>
        <dbReference type="Rhea" id="RHEA:23660"/>
        <dbReference type="ChEBI" id="CHEBI:15377"/>
        <dbReference type="ChEBI" id="CHEBI:58928"/>
        <dbReference type="ChEBI" id="CHEBI:77893"/>
        <dbReference type="EC" id="3.5.2.7"/>
    </reaction>
</comment>
<feature type="binding site" evidence="8">
    <location>
        <position position="85"/>
    </location>
    <ligand>
        <name>Fe(3+)</name>
        <dbReference type="ChEBI" id="CHEBI:29034"/>
    </ligand>
</feature>
<dbReference type="PANTHER" id="PTHR42752">
    <property type="entry name" value="IMIDAZOLONEPROPIONASE"/>
    <property type="match status" value="1"/>
</dbReference>
<keyword evidence="6 8" id="KW-0862">Zinc</keyword>
<evidence type="ECO:0000256" key="9">
    <source>
        <dbReference type="SAM" id="MobiDB-lite"/>
    </source>
</evidence>
<sequence>MHPSREPVDLLIGPAAQVATPRAAERPPAGPQQGRLEVIPGGAVAVRDGRIVAVGPYADLARRYDPAEVLDASGCTVVPGFVDPHTHLCFAGWRAEEFERRLAGASYQEILAAGGGILDTVRRTREASEVELAAALRRRLLEVLRLGTTTVEVKSGYGLTTADELKMLRAIRRAADPADDLDGTWPLGAGAWGPANGPRLRKNRPGATGSGGPGSGSDVDAGDGAGGARLAGGGTAGGGAAAGAGGAAATWAAAGTAHARPTAGTAPPRAAAGAAARAAVPAAGPVAAGPAADRAGGHGDLGSGLVLPEVVATFLGAHAVPPEYRGRPDEYVDRIVEEMLPAVAREGLAEYADVFCEQGVFDLEQTRRIVEAARRLGFRIRLHVDELTPLGGAGLAARVGAVSADHLLHVRDEDIPRLREAGTVATLLPGTAFFLREPYAPARKLIAAGVPVALATDYNPGSHPAGSMPLVMAIACVGMGMTPTEALVASTLGGAWALERAQRLGSLEPGKQADLVVIDAPSYQHLAYRLGTVPVVAVVKGGRVVVA</sequence>
<feature type="binding site" evidence="8">
    <location>
        <position position="157"/>
    </location>
    <ligand>
        <name>4-imidazolone-5-propanoate</name>
        <dbReference type="ChEBI" id="CHEBI:77893"/>
    </ligand>
</feature>
<feature type="binding site" evidence="8">
    <location>
        <position position="462"/>
    </location>
    <ligand>
        <name>4-imidazolone-5-propanoate</name>
        <dbReference type="ChEBI" id="CHEBI:77893"/>
    </ligand>
</feature>
<keyword evidence="2 8" id="KW-0963">Cytoplasm</keyword>
<evidence type="ECO:0000256" key="4">
    <source>
        <dbReference type="ARBA" id="ARBA00022801"/>
    </source>
</evidence>
<evidence type="ECO:0000256" key="1">
    <source>
        <dbReference type="ARBA" id="ARBA00012864"/>
    </source>
</evidence>
<feature type="region of interest" description="Disordered" evidence="9">
    <location>
        <begin position="189"/>
        <end position="224"/>
    </location>
</feature>
<dbReference type="Pfam" id="PF07969">
    <property type="entry name" value="Amidohydro_3"/>
    <property type="match status" value="2"/>
</dbReference>
<evidence type="ECO:0000256" key="6">
    <source>
        <dbReference type="ARBA" id="ARBA00022833"/>
    </source>
</evidence>
<dbReference type="InterPro" id="IPR054418">
    <property type="entry name" value="MQNX/HUTI_composite_N"/>
</dbReference>
<evidence type="ECO:0000259" key="11">
    <source>
        <dbReference type="Pfam" id="PF22039"/>
    </source>
</evidence>
<comment type="pathway">
    <text evidence="8">Amino-acid degradation; L-histidine degradation into L-glutamate; N-formimidoyl-L-glutamate from L-histidine: step 3/3.</text>
</comment>
<keyword evidence="7 8" id="KW-0408">Iron</keyword>
<dbReference type="EMBL" id="CP132508">
    <property type="protein sequence ID" value="WPD19680.1"/>
    <property type="molecule type" value="Genomic_DNA"/>
</dbReference>
<dbReference type="CDD" id="cd01296">
    <property type="entry name" value="Imidazolone-5PH"/>
    <property type="match status" value="1"/>
</dbReference>
<feature type="binding site" evidence="8">
    <location>
        <position position="383"/>
    </location>
    <ligand>
        <name>Fe(3+)</name>
        <dbReference type="ChEBI" id="CHEBI:29034"/>
    </ligand>
</feature>
<dbReference type="Gene3D" id="3.20.20.140">
    <property type="entry name" value="Metal-dependent hydrolases"/>
    <property type="match status" value="2"/>
</dbReference>
<dbReference type="InterPro" id="IPR005920">
    <property type="entry name" value="HutI"/>
</dbReference>
<feature type="binding site" evidence="8">
    <location>
        <position position="87"/>
    </location>
    <ligand>
        <name>Fe(3+)</name>
        <dbReference type="ChEBI" id="CHEBI:29034"/>
    </ligand>
</feature>
<evidence type="ECO:0000313" key="13">
    <source>
        <dbReference type="Proteomes" id="UP001304683"/>
    </source>
</evidence>
<feature type="domain" description="Aminodeoxyfutalosine deaminase/Imidazolonepropionase-like composite" evidence="11">
    <location>
        <begin position="42"/>
        <end position="64"/>
    </location>
</feature>
<evidence type="ECO:0000256" key="2">
    <source>
        <dbReference type="ARBA" id="ARBA00022490"/>
    </source>
</evidence>
<protein>
    <recommendedName>
        <fullName evidence="1 8">Imidazolonepropionase</fullName>
        <ecNumber evidence="1 8">3.5.2.7</ecNumber>
    </recommendedName>
    <alternativeName>
        <fullName evidence="8">Imidazolone-5-propionate hydrolase</fullName>
    </alternativeName>
</protein>
<comment type="function">
    <text evidence="8">Catalyzes the hydrolytic cleavage of the carbon-nitrogen bond in imidazolone-5-propanoate to yield N-formimidoyl-L-glutamate. It is the third step in the universal histidine degradation pathway.</text>
</comment>
<dbReference type="InterPro" id="IPR011059">
    <property type="entry name" value="Metal-dep_hydrolase_composite"/>
</dbReference>
<accession>A0ABZ0QQA8</accession>
<organism evidence="12 13">
    <name type="scientific">Thermaerobacter composti</name>
    <dbReference type="NCBI Taxonomy" id="554949"/>
    <lineage>
        <taxon>Bacteria</taxon>
        <taxon>Bacillati</taxon>
        <taxon>Bacillota</taxon>
        <taxon>Clostridia</taxon>
        <taxon>Eubacteriales</taxon>
        <taxon>Clostridiales Family XVII. Incertae Sedis</taxon>
        <taxon>Thermaerobacter</taxon>
    </lineage>
</organism>
<feature type="binding site" evidence="8">
    <location>
        <position position="318"/>
    </location>
    <ligand>
        <name>4-imidazolone-5-propanoate</name>
        <dbReference type="ChEBI" id="CHEBI:77893"/>
    </ligand>
</feature>
<evidence type="ECO:0000313" key="12">
    <source>
        <dbReference type="EMBL" id="WPD19680.1"/>
    </source>
</evidence>
<dbReference type="InterPro" id="IPR013108">
    <property type="entry name" value="Amidohydro_3"/>
</dbReference>
<evidence type="ECO:0000256" key="3">
    <source>
        <dbReference type="ARBA" id="ARBA00022723"/>
    </source>
</evidence>
<dbReference type="EC" id="3.5.2.7" evidence="1 8"/>
<feature type="binding site" evidence="8">
    <location>
        <position position="386"/>
    </location>
    <ligand>
        <name>4-imidazolone-5-propanoate</name>
        <dbReference type="ChEBI" id="CHEBI:77893"/>
    </ligand>
</feature>
<feature type="domain" description="Amidohydrolase 3" evidence="10">
    <location>
        <begin position="351"/>
        <end position="546"/>
    </location>
</feature>
<feature type="binding site" evidence="8">
    <location>
        <position position="383"/>
    </location>
    <ligand>
        <name>Zn(2+)</name>
        <dbReference type="ChEBI" id="CHEBI:29105"/>
    </ligand>
</feature>
<name>A0ABZ0QQA8_9FIRM</name>
<feature type="binding site" evidence="8">
    <location>
        <position position="457"/>
    </location>
    <ligand>
        <name>Zn(2+)</name>
        <dbReference type="ChEBI" id="CHEBI:29105"/>
    </ligand>
</feature>
<dbReference type="SUPFAM" id="SSF51338">
    <property type="entry name" value="Composite domain of metallo-dependent hydrolases"/>
    <property type="match status" value="1"/>
</dbReference>
<proteinExistence type="inferred from homology"/>
<evidence type="ECO:0000256" key="5">
    <source>
        <dbReference type="ARBA" id="ARBA00022808"/>
    </source>
</evidence>
<keyword evidence="3 8" id="KW-0479">Metal-binding</keyword>
<keyword evidence="13" id="KW-1185">Reference proteome</keyword>
<dbReference type="Gene3D" id="2.30.40.10">
    <property type="entry name" value="Urease, subunit C, domain 1"/>
    <property type="match status" value="2"/>
</dbReference>
<dbReference type="RefSeq" id="WP_318751171.1">
    <property type="nucleotide sequence ID" value="NZ_CP132508.1"/>
</dbReference>
<dbReference type="Proteomes" id="UP001304683">
    <property type="component" value="Chromosome"/>
</dbReference>
<feature type="binding site" evidence="8">
    <location>
        <position position="461"/>
    </location>
    <ligand>
        <name>N-formimidoyl-L-glutamate</name>
        <dbReference type="ChEBI" id="CHEBI:58928"/>
    </ligand>
</feature>
<comment type="similarity">
    <text evidence="8">Belongs to the metallo-dependent hydrolases superfamily. HutI family.</text>
</comment>
<feature type="binding site" evidence="8">
    <location>
        <position position="157"/>
    </location>
    <ligand>
        <name>N-formimidoyl-L-glutamate</name>
        <dbReference type="ChEBI" id="CHEBI:58928"/>
    </ligand>
</feature>
<dbReference type="InterPro" id="IPR032466">
    <property type="entry name" value="Metal_Hydrolase"/>
</dbReference>
<feature type="binding site" evidence="8">
    <location>
        <position position="94"/>
    </location>
    <ligand>
        <name>4-imidazolone-5-propanoate</name>
        <dbReference type="ChEBI" id="CHEBI:77893"/>
    </ligand>
</feature>
<dbReference type="PANTHER" id="PTHR42752:SF1">
    <property type="entry name" value="IMIDAZOLONEPROPIONASE-RELATED"/>
    <property type="match status" value="1"/>
</dbReference>
<evidence type="ECO:0000259" key="10">
    <source>
        <dbReference type="Pfam" id="PF07969"/>
    </source>
</evidence>